<comment type="caution">
    <text evidence="6">The sequence shown here is derived from an EMBL/GenBank/DDBJ whole genome shotgun (WGS) entry which is preliminary data.</text>
</comment>
<keyword evidence="7" id="KW-1185">Reference proteome</keyword>
<evidence type="ECO:0000256" key="4">
    <source>
        <dbReference type="ARBA" id="ARBA00023134"/>
    </source>
</evidence>
<evidence type="ECO:0000256" key="1">
    <source>
        <dbReference type="ARBA" id="ARBA00005290"/>
    </source>
</evidence>
<dbReference type="InterPro" id="IPR042122">
    <property type="entry name" value="Ser_AcTrfase_N_sf"/>
</dbReference>
<dbReference type="Gene3D" id="1.10.3130.10">
    <property type="entry name" value="serine acetyltransferase, domain 1"/>
    <property type="match status" value="1"/>
</dbReference>
<sequence length="309" mass="35141">MFDPFVRRRLCRNLSSSSTNGRRLSVAYHIVPQCLSFIDLRLLQPLSRLPTLLPGNSIVVTNNSVSGFAVDGVLVTEPDLFLSSQIFCFVTMGYGQLVIGRTMNVVNLDPAAEIFNYPVAMKSDWDSLIRKCQHSPWSWTKKHKYDVISEKKVSTSIEVLCKNCPSEFVSYFHYHIRELVSLEDVMEEVGLGPNGALMYCMEYLDDSLHDWVDEELDNYRDDDYLIFDCPARDGGVGEARPNSSKGKTPSFLSFKGFLACQAHRIAHKLWTQDRKILAFLIQNREAFAVDFHPGAKIRKGILFDHTTGW</sequence>
<evidence type="ECO:0000256" key="3">
    <source>
        <dbReference type="ARBA" id="ARBA00022801"/>
    </source>
</evidence>
<name>A0ABQ7ADF2_BRACR</name>
<keyword evidence="4 5" id="KW-0342">GTP-binding</keyword>
<dbReference type="PANTHER" id="PTHR21231:SF7">
    <property type="entry name" value="GPN-LOOP GTPASE 3"/>
    <property type="match status" value="1"/>
</dbReference>
<proteinExistence type="inferred from homology"/>
<dbReference type="Gene3D" id="3.40.50.300">
    <property type="entry name" value="P-loop containing nucleotide triphosphate hydrolases"/>
    <property type="match status" value="1"/>
</dbReference>
<dbReference type="EMBL" id="QGKV02002055">
    <property type="protein sequence ID" value="KAF3495675.1"/>
    <property type="molecule type" value="Genomic_DNA"/>
</dbReference>
<dbReference type="Pfam" id="PF03029">
    <property type="entry name" value="ATP_bind_1"/>
    <property type="match status" value="1"/>
</dbReference>
<dbReference type="InterPro" id="IPR027417">
    <property type="entry name" value="P-loop_NTPase"/>
</dbReference>
<reference evidence="6 7" key="1">
    <citation type="journal article" date="2020" name="BMC Genomics">
        <title>Intraspecific diversification of the crop wild relative Brassica cretica Lam. using demographic model selection.</title>
        <authorList>
            <person name="Kioukis A."/>
            <person name="Michalopoulou V.A."/>
            <person name="Briers L."/>
            <person name="Pirintsos S."/>
            <person name="Studholme D.J."/>
            <person name="Pavlidis P."/>
            <person name="Sarris P.F."/>
        </authorList>
    </citation>
    <scope>NUCLEOTIDE SEQUENCE [LARGE SCALE GENOMIC DNA]</scope>
    <source>
        <strain evidence="7">cv. PFS-1207/04</strain>
    </source>
</reference>
<gene>
    <name evidence="6" type="ORF">DY000_02056751</name>
</gene>
<comment type="subunit">
    <text evidence="5">Binds to RNA polymerase II (RNAPII).</text>
</comment>
<organism evidence="6 7">
    <name type="scientific">Brassica cretica</name>
    <name type="common">Mustard</name>
    <dbReference type="NCBI Taxonomy" id="69181"/>
    <lineage>
        <taxon>Eukaryota</taxon>
        <taxon>Viridiplantae</taxon>
        <taxon>Streptophyta</taxon>
        <taxon>Embryophyta</taxon>
        <taxon>Tracheophyta</taxon>
        <taxon>Spermatophyta</taxon>
        <taxon>Magnoliopsida</taxon>
        <taxon>eudicotyledons</taxon>
        <taxon>Gunneridae</taxon>
        <taxon>Pentapetalae</taxon>
        <taxon>rosids</taxon>
        <taxon>malvids</taxon>
        <taxon>Brassicales</taxon>
        <taxon>Brassicaceae</taxon>
        <taxon>Brassiceae</taxon>
        <taxon>Brassica</taxon>
    </lineage>
</organism>
<evidence type="ECO:0000313" key="7">
    <source>
        <dbReference type="Proteomes" id="UP000266723"/>
    </source>
</evidence>
<evidence type="ECO:0000256" key="5">
    <source>
        <dbReference type="RuleBase" id="RU365059"/>
    </source>
</evidence>
<dbReference type="SUPFAM" id="SSF52540">
    <property type="entry name" value="P-loop containing nucleoside triphosphate hydrolases"/>
    <property type="match status" value="1"/>
</dbReference>
<comment type="similarity">
    <text evidence="1 5">Belongs to the GPN-loop GTPase family.</text>
</comment>
<accession>A0ABQ7ADF2</accession>
<dbReference type="Proteomes" id="UP000266723">
    <property type="component" value="Unassembled WGS sequence"/>
</dbReference>
<dbReference type="PANTHER" id="PTHR21231">
    <property type="entry name" value="XPA-BINDING PROTEIN 1-RELATED"/>
    <property type="match status" value="1"/>
</dbReference>
<dbReference type="InterPro" id="IPR004130">
    <property type="entry name" value="Gpn"/>
</dbReference>
<evidence type="ECO:0000256" key="2">
    <source>
        <dbReference type="ARBA" id="ARBA00022741"/>
    </source>
</evidence>
<evidence type="ECO:0000313" key="6">
    <source>
        <dbReference type="EMBL" id="KAF3495675.1"/>
    </source>
</evidence>
<protein>
    <recommendedName>
        <fullName evidence="5">GPN-loop GTPase 3</fullName>
    </recommendedName>
</protein>
<comment type="function">
    <text evidence="5">Small GTPase required for proper nuclear import of RNA polymerase II and III (RNAPII and RNAPIII). May act at an RNAP assembly step prior to nuclear import.</text>
</comment>
<keyword evidence="2 5" id="KW-0547">Nucleotide-binding</keyword>
<keyword evidence="3 5" id="KW-0378">Hydrolase</keyword>